<proteinExistence type="predicted"/>
<organism evidence="1 2">
    <name type="scientific">Paenibacillus melissococcoides</name>
    <dbReference type="NCBI Taxonomy" id="2912268"/>
    <lineage>
        <taxon>Bacteria</taxon>
        <taxon>Bacillati</taxon>
        <taxon>Bacillota</taxon>
        <taxon>Bacilli</taxon>
        <taxon>Bacillales</taxon>
        <taxon>Paenibacillaceae</taxon>
        <taxon>Paenibacillus</taxon>
    </lineage>
</organism>
<comment type="caution">
    <text evidence="1">The sequence shown here is derived from an EMBL/GenBank/DDBJ whole genome shotgun (WGS) entry which is preliminary data.</text>
</comment>
<dbReference type="Proteomes" id="UP001154322">
    <property type="component" value="Unassembled WGS sequence"/>
</dbReference>
<gene>
    <name evidence="1" type="ORF">WJ0W_005730</name>
</gene>
<evidence type="ECO:0000313" key="1">
    <source>
        <dbReference type="EMBL" id="CAH8248548.1"/>
    </source>
</evidence>
<name>A0ABN8UBN4_9BACL</name>
<keyword evidence="2" id="KW-1185">Reference proteome</keyword>
<dbReference type="RefSeq" id="WP_261945028.1">
    <property type="nucleotide sequence ID" value="NZ_AP031286.1"/>
</dbReference>
<evidence type="ECO:0000313" key="2">
    <source>
        <dbReference type="Proteomes" id="UP001154322"/>
    </source>
</evidence>
<sequence length="113" mass="12602">MIGVKITNVIGPRGGNCNYKGLDPEKFVPGSQVYPSGTRDFYVITEQEDIPEHEDILLITTEEYEAVYEAERVKQSEPGPIERLQTENEELRKQIDAMQLALMGMVEAGGGTQ</sequence>
<dbReference type="EMBL" id="CALYLO010000012">
    <property type="protein sequence ID" value="CAH8248548.1"/>
    <property type="molecule type" value="Genomic_DNA"/>
</dbReference>
<protein>
    <submittedName>
        <fullName evidence="1">Uncharacterized protein</fullName>
    </submittedName>
</protein>
<accession>A0ABN8UBN4</accession>
<reference evidence="1" key="1">
    <citation type="submission" date="2022-06" db="EMBL/GenBank/DDBJ databases">
        <authorList>
            <person name="Dietemann V."/>
            <person name="Ory F."/>
            <person name="Dainat B."/>
            <person name="Oberhansli S."/>
        </authorList>
    </citation>
    <scope>NUCLEOTIDE SEQUENCE</scope>
    <source>
        <strain evidence="1">Ena-SAMPLE-TAB-26-04-2022-14:26:32:270-5432</strain>
    </source>
</reference>